<organism evidence="5 6">
    <name type="scientific">Tenacibaculum geojense</name>
    <dbReference type="NCBI Taxonomy" id="915352"/>
    <lineage>
        <taxon>Bacteria</taxon>
        <taxon>Pseudomonadati</taxon>
        <taxon>Bacteroidota</taxon>
        <taxon>Flavobacteriia</taxon>
        <taxon>Flavobacteriales</taxon>
        <taxon>Flavobacteriaceae</taxon>
        <taxon>Tenacibaculum</taxon>
    </lineage>
</organism>
<dbReference type="PANTHER" id="PTHR10161:SF14">
    <property type="entry name" value="TARTRATE-RESISTANT ACID PHOSPHATASE TYPE 5"/>
    <property type="match status" value="1"/>
</dbReference>
<dbReference type="EMBL" id="JBHTJR010000023">
    <property type="protein sequence ID" value="MFD0992535.1"/>
    <property type="molecule type" value="Genomic_DNA"/>
</dbReference>
<feature type="domain" description="Haemolysin activator HlyB C-terminal" evidence="4">
    <location>
        <begin position="1070"/>
        <end position="1189"/>
    </location>
</feature>
<dbReference type="Gene3D" id="3.60.21.10">
    <property type="match status" value="1"/>
</dbReference>
<sequence length="1221" mass="140050">MKLIKILSLLIIVTTLIQCASYKAKYSNPQKKHAVTSSKKPVHTFYLIGDAGNANMGETLPSLNYFTKEIKSASKNSTTLFLGDNVYPVGIYPKNHPKYELSKYRLLLQANTVKEYKGKPIFIPGNHDWYNGIDGLKRQEKLVEKALGKNTFLPEGGCGLKKVSINEHVVLIVIDSEWYITNWDGKPKMNDNCDIKTREHFLEELSGYFKKNRDKNIVVALHHPLYSNGPHGSSFSVKDHLKPVPVLGTLKNIIRAHAGIQTDNFNKSYAQFVKEIEKIAEDFKSQTVFVSGHEHNLQYIEKNGFKQVVSGSGSKKSAALIGYGAQFTYGNSGYAKLHFYNDGSAVLAYYAANNKDENQLLFSKQIIKPKKVKVFDNFPEYNLHKQQITTTIYDSTETKVSKLHQLMWGKLNRDIYGEEITVPVLELDKVFGGLQPVRKGGGNQTNSLRLQNKKGKEYVLRSMQKDASRIMGGILKGTFLVDVVKDIFTMSHPYAAFVVPSMATAVNVYHTNPKLYYVPKQPALAEFNESFGGGLYLLEERPDGNREDINSFGNSKKIISTYDVLDKIRKNEKHYIDQKWVIRSRLFDMTIGDWDRHEDQWRWASFETADKKTMYRPIPRDRDQPFSRFDGIIIPIFKQFVPIVRNMQSLNNDIQNIEWYNNYARFFDAEFTNQLTLNDWLTEVSFIQKNLTDEVIEKSIKQLPKNIFDVNGQDIINKLKSRRDNLANIAKKYYKKQAKIVQVIGTDKDDKFVVKRIDDNQTSVQVYRLKKKKEIIIYDRIFKTHETKEIHLYGLNGDDEFNISGNVSKGITVRLIGGQNHDVYSDESTVNGWSKKTKIYDFISKKNTLKVGNETADLRTNSYYKNTYNHKDIQNNTTVVFPTIGSNPDDGLFLGANIEYTRHGFKKLPFSSQHNFTANFYSSTSGYDFEYSGEFTEVISNWSLLLKGKITSDNYSFNFFGWGNESKYNRDINLDFYRVKKEEVSFSSSLLKRFRGGSLIRATSTFEAIEIEDTPGRNINSFNNQPTNIFDTNYFIGAELFFNHNRVDNNSFPTKGMNFKLLGGAKMNLENSTRYFGYLQSSLAIYQNLIPNRSIVFASEIGTHVNFKNRFEIYHAASIGGDRNLRGFRQNRFTGTESFYHSNDIRYKLANFKIFIPVKFGVTTGFDYGKVWSPYSPYSDKWHHNYGGSVWLSGVDMFTANLSIFNSNEGSRIAFGFGFNF</sequence>
<dbReference type="InterPro" id="IPR005565">
    <property type="entry name" value="Hemolysn_activator_HlyB_C"/>
</dbReference>
<dbReference type="Pfam" id="PF03865">
    <property type="entry name" value="ShlB"/>
    <property type="match status" value="1"/>
</dbReference>
<gene>
    <name evidence="5" type="ORF">ACFQ1U_04905</name>
</gene>
<dbReference type="Pfam" id="PF00149">
    <property type="entry name" value="Metallophos"/>
    <property type="match status" value="1"/>
</dbReference>
<keyword evidence="6" id="KW-1185">Reference proteome</keyword>
<dbReference type="InterPro" id="IPR029052">
    <property type="entry name" value="Metallo-depent_PP-like"/>
</dbReference>
<reference evidence="6" key="1">
    <citation type="journal article" date="2019" name="Int. J. Syst. Evol. Microbiol.">
        <title>The Global Catalogue of Microorganisms (GCM) 10K type strain sequencing project: providing services to taxonomists for standard genome sequencing and annotation.</title>
        <authorList>
            <consortium name="The Broad Institute Genomics Platform"/>
            <consortium name="The Broad Institute Genome Sequencing Center for Infectious Disease"/>
            <person name="Wu L."/>
            <person name="Ma J."/>
        </authorList>
    </citation>
    <scope>NUCLEOTIDE SEQUENCE [LARGE SCALE GENOMIC DNA]</scope>
    <source>
        <strain evidence="6">CCUG 60527</strain>
    </source>
</reference>
<proteinExistence type="predicted"/>
<protein>
    <submittedName>
        <fullName evidence="5">Metallophosphoesterase</fullName>
    </submittedName>
</protein>
<evidence type="ECO:0000256" key="1">
    <source>
        <dbReference type="ARBA" id="ARBA00022729"/>
    </source>
</evidence>
<keyword evidence="1" id="KW-0732">Signal</keyword>
<evidence type="ECO:0000259" key="3">
    <source>
        <dbReference type="Pfam" id="PF00149"/>
    </source>
</evidence>
<dbReference type="InterPro" id="IPR051558">
    <property type="entry name" value="Metallophosphoesterase_PAP"/>
</dbReference>
<evidence type="ECO:0000313" key="6">
    <source>
        <dbReference type="Proteomes" id="UP001597062"/>
    </source>
</evidence>
<dbReference type="Gene3D" id="2.40.160.50">
    <property type="entry name" value="membrane protein fhac: a member of the omp85/tpsb transporter family"/>
    <property type="match status" value="1"/>
</dbReference>
<evidence type="ECO:0000256" key="2">
    <source>
        <dbReference type="ARBA" id="ARBA00022801"/>
    </source>
</evidence>
<accession>A0ABW3JQ09</accession>
<feature type="domain" description="Calcineurin-like phosphoesterase" evidence="3">
    <location>
        <begin position="44"/>
        <end position="243"/>
    </location>
</feature>
<name>A0ABW3JQ09_9FLAO</name>
<evidence type="ECO:0000259" key="4">
    <source>
        <dbReference type="Pfam" id="PF03865"/>
    </source>
</evidence>
<dbReference type="InterPro" id="IPR004843">
    <property type="entry name" value="Calcineurin-like_PHP"/>
</dbReference>
<dbReference type="PANTHER" id="PTHR10161">
    <property type="entry name" value="TARTRATE-RESISTANT ACID PHOSPHATASE TYPE 5"/>
    <property type="match status" value="1"/>
</dbReference>
<dbReference type="RefSeq" id="WP_386105924.1">
    <property type="nucleotide sequence ID" value="NZ_JBHTJR010000023.1"/>
</dbReference>
<comment type="caution">
    <text evidence="5">The sequence shown here is derived from an EMBL/GenBank/DDBJ whole genome shotgun (WGS) entry which is preliminary data.</text>
</comment>
<keyword evidence="2" id="KW-0378">Hydrolase</keyword>
<evidence type="ECO:0000313" key="5">
    <source>
        <dbReference type="EMBL" id="MFD0992535.1"/>
    </source>
</evidence>
<dbReference type="SUPFAM" id="SSF56300">
    <property type="entry name" value="Metallo-dependent phosphatases"/>
    <property type="match status" value="1"/>
</dbReference>
<dbReference type="Proteomes" id="UP001597062">
    <property type="component" value="Unassembled WGS sequence"/>
</dbReference>